<dbReference type="SUPFAM" id="SSF103473">
    <property type="entry name" value="MFS general substrate transporter"/>
    <property type="match status" value="1"/>
</dbReference>
<dbReference type="EMBL" id="BJVC01000002">
    <property type="protein sequence ID" value="GEL01742.1"/>
    <property type="molecule type" value="Genomic_DNA"/>
</dbReference>
<evidence type="ECO:0000256" key="3">
    <source>
        <dbReference type="ARBA" id="ARBA00022692"/>
    </source>
</evidence>
<evidence type="ECO:0000259" key="7">
    <source>
        <dbReference type="PROSITE" id="PS50850"/>
    </source>
</evidence>
<name>A0A511BNU5_9PROT</name>
<comment type="caution">
    <text evidence="8">The sequence shown here is derived from an EMBL/GenBank/DDBJ whole genome shotgun (WGS) entry which is preliminary data.</text>
</comment>
<evidence type="ECO:0000313" key="8">
    <source>
        <dbReference type="EMBL" id="GEL01742.1"/>
    </source>
</evidence>
<reference evidence="8 9" key="1">
    <citation type="submission" date="2019-07" db="EMBL/GenBank/DDBJ databases">
        <title>Whole genome shotgun sequence of Swaminathania salitolerans NBRC 104436.</title>
        <authorList>
            <person name="Hosoyama A."/>
            <person name="Uohara A."/>
            <person name="Ohji S."/>
            <person name="Ichikawa N."/>
        </authorList>
    </citation>
    <scope>NUCLEOTIDE SEQUENCE [LARGE SCALE GENOMIC DNA]</scope>
    <source>
        <strain evidence="8 9">NBRC 104436</strain>
    </source>
</reference>
<sequence>MPWHALTILALAACVTLLTEIMPAGMLTSIGAGLGVPQSGAGQFITAFALGALLSALPCAALTREMGRKRLLLTGLAGFFVTDCGNALVTNLAASLVLRFLAGCAGGLIWGLFAGYAARLAPAPARGRAITIAGSGVTLALVLGAPLSALIGQVLGWRGVFAGVGISSGLLGLWAIAALPDVAGMRGGTRLDLLSVLRRPGIVAVLLVIFSYVTAHSLLYVYIEPLLAPSGLAHRVDGLLLVFGAGSVAGLILTGILIDRYLAGLGTIGILMLILATALLAAALSEAQVVCFAVVLWGMSSGGFAAITQSAMAHISGDAMDVAQGMATTAWNGAVSLGGIIGGLLLAHQDVGYFPAVALGLAAIAMIAFRGIIAPRLVH</sequence>
<comment type="subcellular location">
    <subcellularLocation>
        <location evidence="1">Cell membrane</location>
        <topology evidence="1">Multi-pass membrane protein</topology>
    </subcellularLocation>
</comment>
<evidence type="ECO:0000256" key="2">
    <source>
        <dbReference type="ARBA" id="ARBA00022475"/>
    </source>
</evidence>
<evidence type="ECO:0000256" key="4">
    <source>
        <dbReference type="ARBA" id="ARBA00022989"/>
    </source>
</evidence>
<feature type="domain" description="Major facilitator superfamily (MFS) profile" evidence="7">
    <location>
        <begin position="5"/>
        <end position="379"/>
    </location>
</feature>
<feature type="transmembrane region" description="Helical" evidence="6">
    <location>
        <begin position="329"/>
        <end position="347"/>
    </location>
</feature>
<feature type="transmembrane region" description="Helical" evidence="6">
    <location>
        <begin position="157"/>
        <end position="180"/>
    </location>
</feature>
<keyword evidence="9" id="KW-1185">Reference proteome</keyword>
<organism evidence="8 9">
    <name type="scientific">Swaminathania salitolerans</name>
    <dbReference type="NCBI Taxonomy" id="182838"/>
    <lineage>
        <taxon>Bacteria</taxon>
        <taxon>Pseudomonadati</taxon>
        <taxon>Pseudomonadota</taxon>
        <taxon>Alphaproteobacteria</taxon>
        <taxon>Acetobacterales</taxon>
        <taxon>Acetobacteraceae</taxon>
        <taxon>Swaminathania</taxon>
    </lineage>
</organism>
<feature type="transmembrane region" description="Helical" evidence="6">
    <location>
        <begin position="45"/>
        <end position="64"/>
    </location>
</feature>
<evidence type="ECO:0000256" key="6">
    <source>
        <dbReference type="SAM" id="Phobius"/>
    </source>
</evidence>
<dbReference type="GO" id="GO:0005886">
    <property type="term" value="C:plasma membrane"/>
    <property type="evidence" value="ECO:0007669"/>
    <property type="project" value="UniProtKB-SubCell"/>
</dbReference>
<feature type="transmembrane region" description="Helical" evidence="6">
    <location>
        <begin position="353"/>
        <end position="373"/>
    </location>
</feature>
<feature type="transmembrane region" description="Helical" evidence="6">
    <location>
        <begin position="238"/>
        <end position="258"/>
    </location>
</feature>
<evidence type="ECO:0000256" key="5">
    <source>
        <dbReference type="ARBA" id="ARBA00023136"/>
    </source>
</evidence>
<accession>A0A511BNU5</accession>
<dbReference type="RefSeq" id="WP_186807670.1">
    <property type="nucleotide sequence ID" value="NZ_BJVC01000002.1"/>
</dbReference>
<dbReference type="InterPro" id="IPR020846">
    <property type="entry name" value="MFS_dom"/>
</dbReference>
<dbReference type="Gene3D" id="1.20.1250.20">
    <property type="entry name" value="MFS general substrate transporter like domains"/>
    <property type="match status" value="1"/>
</dbReference>
<dbReference type="PROSITE" id="PS50850">
    <property type="entry name" value="MFS"/>
    <property type="match status" value="1"/>
</dbReference>
<dbReference type="Proteomes" id="UP000321405">
    <property type="component" value="Unassembled WGS sequence"/>
</dbReference>
<keyword evidence="4 6" id="KW-1133">Transmembrane helix</keyword>
<dbReference type="PANTHER" id="PTHR43124">
    <property type="entry name" value="PURINE EFFLUX PUMP PBUE"/>
    <property type="match status" value="1"/>
</dbReference>
<evidence type="ECO:0000313" key="9">
    <source>
        <dbReference type="Proteomes" id="UP000321405"/>
    </source>
</evidence>
<dbReference type="Pfam" id="PF07690">
    <property type="entry name" value="MFS_1"/>
    <property type="match status" value="1"/>
</dbReference>
<gene>
    <name evidence="8" type="ORF">SSA02_09050</name>
</gene>
<proteinExistence type="predicted"/>
<dbReference type="PANTHER" id="PTHR43124:SF3">
    <property type="entry name" value="CHLORAMPHENICOL EFFLUX PUMP RV0191"/>
    <property type="match status" value="1"/>
</dbReference>
<dbReference type="AlphaFoldDB" id="A0A511BNU5"/>
<dbReference type="InterPro" id="IPR011701">
    <property type="entry name" value="MFS"/>
</dbReference>
<feature type="transmembrane region" description="Helical" evidence="6">
    <location>
        <begin position="265"/>
        <end position="284"/>
    </location>
</feature>
<evidence type="ECO:0000256" key="1">
    <source>
        <dbReference type="ARBA" id="ARBA00004651"/>
    </source>
</evidence>
<feature type="transmembrane region" description="Helical" evidence="6">
    <location>
        <begin position="130"/>
        <end position="151"/>
    </location>
</feature>
<keyword evidence="2" id="KW-1003">Cell membrane</keyword>
<feature type="transmembrane region" description="Helical" evidence="6">
    <location>
        <begin position="201"/>
        <end position="223"/>
    </location>
</feature>
<feature type="transmembrane region" description="Helical" evidence="6">
    <location>
        <begin position="96"/>
        <end position="118"/>
    </location>
</feature>
<protein>
    <submittedName>
        <fullName evidence="8">MFS transporter</fullName>
    </submittedName>
</protein>
<dbReference type="CDD" id="cd17324">
    <property type="entry name" value="MFS_NepI_like"/>
    <property type="match status" value="1"/>
</dbReference>
<keyword evidence="5 6" id="KW-0472">Membrane</keyword>
<dbReference type="InterPro" id="IPR050189">
    <property type="entry name" value="MFS_Efflux_Transporters"/>
</dbReference>
<keyword evidence="3 6" id="KW-0812">Transmembrane</keyword>
<dbReference type="InterPro" id="IPR036259">
    <property type="entry name" value="MFS_trans_sf"/>
</dbReference>
<dbReference type="GO" id="GO:0022857">
    <property type="term" value="F:transmembrane transporter activity"/>
    <property type="evidence" value="ECO:0007669"/>
    <property type="project" value="InterPro"/>
</dbReference>
<feature type="transmembrane region" description="Helical" evidence="6">
    <location>
        <begin position="290"/>
        <end position="308"/>
    </location>
</feature>